<comment type="catalytic activity">
    <reaction evidence="1">
        <text>(7,8-dihydropterin-6-yl)methyl diphosphate + 4-aminobenzoate = 7,8-dihydropteroate + diphosphate</text>
        <dbReference type="Rhea" id="RHEA:19949"/>
        <dbReference type="ChEBI" id="CHEBI:17836"/>
        <dbReference type="ChEBI" id="CHEBI:17839"/>
        <dbReference type="ChEBI" id="CHEBI:33019"/>
        <dbReference type="ChEBI" id="CHEBI:72950"/>
        <dbReference type="EC" id="2.5.1.15"/>
    </reaction>
</comment>
<reference evidence="15 16" key="1">
    <citation type="submission" date="2016-10" db="EMBL/GenBank/DDBJ databases">
        <authorList>
            <person name="de Groot N.N."/>
        </authorList>
    </citation>
    <scope>NUCLEOTIDE SEQUENCE [LARGE SCALE GENOMIC DNA]</scope>
    <source>
        <strain evidence="15 16">DSM 40306</strain>
    </source>
</reference>
<feature type="compositionally biased region" description="Low complexity" evidence="13">
    <location>
        <begin position="310"/>
        <end position="325"/>
    </location>
</feature>
<dbReference type="InterPro" id="IPR000489">
    <property type="entry name" value="Pterin-binding_dom"/>
</dbReference>
<dbReference type="Pfam" id="PF00809">
    <property type="entry name" value="Pterin_bind"/>
    <property type="match status" value="1"/>
</dbReference>
<protein>
    <recommendedName>
        <fullName evidence="6 12">Dihydropteroate synthase</fullName>
        <shortName evidence="12">DHPS</shortName>
        <ecNumber evidence="5 12">2.5.1.15</ecNumber>
    </recommendedName>
    <alternativeName>
        <fullName evidence="11 12">Dihydropteroate pyrophosphorylase</fullName>
    </alternativeName>
</protein>
<evidence type="ECO:0000256" key="13">
    <source>
        <dbReference type="SAM" id="MobiDB-lite"/>
    </source>
</evidence>
<dbReference type="GO" id="GO:0046656">
    <property type="term" value="P:folic acid biosynthetic process"/>
    <property type="evidence" value="ECO:0007669"/>
    <property type="project" value="UniProtKB-KW"/>
</dbReference>
<accession>A0A1H4ZJJ5</accession>
<keyword evidence="8 12" id="KW-0479">Metal-binding</keyword>
<evidence type="ECO:0000256" key="6">
    <source>
        <dbReference type="ARBA" id="ARBA00016919"/>
    </source>
</evidence>
<dbReference type="PROSITE" id="PS00793">
    <property type="entry name" value="DHPS_2"/>
    <property type="match status" value="1"/>
</dbReference>
<name>A0A1H4ZJJ5_9ACTN</name>
<comment type="cofactor">
    <cofactor evidence="2 12">
        <name>Mg(2+)</name>
        <dbReference type="ChEBI" id="CHEBI:18420"/>
    </cofactor>
</comment>
<dbReference type="InterPro" id="IPR045031">
    <property type="entry name" value="DHP_synth-like"/>
</dbReference>
<dbReference type="GO" id="GO:0004156">
    <property type="term" value="F:dihydropteroate synthase activity"/>
    <property type="evidence" value="ECO:0007669"/>
    <property type="project" value="UniProtKB-EC"/>
</dbReference>
<feature type="region of interest" description="Disordered" evidence="13">
    <location>
        <begin position="310"/>
        <end position="346"/>
    </location>
</feature>
<dbReference type="EC" id="2.5.1.15" evidence="5 12"/>
<organism evidence="15 16">
    <name type="scientific">Streptomyces misionensis</name>
    <dbReference type="NCBI Taxonomy" id="67331"/>
    <lineage>
        <taxon>Bacteria</taxon>
        <taxon>Bacillati</taxon>
        <taxon>Actinomycetota</taxon>
        <taxon>Actinomycetes</taxon>
        <taxon>Kitasatosporales</taxon>
        <taxon>Streptomycetaceae</taxon>
        <taxon>Streptomyces</taxon>
    </lineage>
</organism>
<dbReference type="InterPro" id="IPR006390">
    <property type="entry name" value="DHP_synth_dom"/>
</dbReference>
<dbReference type="GO" id="GO:0005829">
    <property type="term" value="C:cytosol"/>
    <property type="evidence" value="ECO:0007669"/>
    <property type="project" value="TreeGrafter"/>
</dbReference>
<feature type="compositionally biased region" description="Low complexity" evidence="13">
    <location>
        <begin position="332"/>
        <end position="346"/>
    </location>
</feature>
<keyword evidence="7 12" id="KW-0808">Transferase</keyword>
<dbReference type="AlphaFoldDB" id="A0A1H4ZJJ5"/>
<feature type="domain" description="Pterin-binding" evidence="14">
    <location>
        <begin position="43"/>
        <end position="301"/>
    </location>
</feature>
<comment type="similarity">
    <text evidence="4 12">Belongs to the DHPS family.</text>
</comment>
<evidence type="ECO:0000256" key="1">
    <source>
        <dbReference type="ARBA" id="ARBA00000012"/>
    </source>
</evidence>
<dbReference type="Proteomes" id="UP000182375">
    <property type="component" value="Unassembled WGS sequence"/>
</dbReference>
<evidence type="ECO:0000256" key="11">
    <source>
        <dbReference type="ARBA" id="ARBA00030193"/>
    </source>
</evidence>
<dbReference type="CDD" id="cd00739">
    <property type="entry name" value="DHPS"/>
    <property type="match status" value="1"/>
</dbReference>
<dbReference type="GO" id="GO:0046872">
    <property type="term" value="F:metal ion binding"/>
    <property type="evidence" value="ECO:0007669"/>
    <property type="project" value="UniProtKB-KW"/>
</dbReference>
<dbReference type="PANTHER" id="PTHR20941">
    <property type="entry name" value="FOLATE SYNTHESIS PROTEINS"/>
    <property type="match status" value="1"/>
</dbReference>
<dbReference type="PROSITE" id="PS50972">
    <property type="entry name" value="PTERIN_BINDING"/>
    <property type="match status" value="1"/>
</dbReference>
<comment type="function">
    <text evidence="12">Catalyzes the condensation of para-aminobenzoate (pABA) with 6-hydroxymethyl-7,8-dihydropterin diphosphate (DHPt-PP) to form 7,8-dihydropteroate (H2Pte), the immediate precursor of folate derivatives.</text>
</comment>
<evidence type="ECO:0000256" key="9">
    <source>
        <dbReference type="ARBA" id="ARBA00022842"/>
    </source>
</evidence>
<dbReference type="PROSITE" id="PS00792">
    <property type="entry name" value="DHPS_1"/>
    <property type="match status" value="1"/>
</dbReference>
<dbReference type="PANTHER" id="PTHR20941:SF1">
    <property type="entry name" value="FOLIC ACID SYNTHESIS PROTEIN FOL1"/>
    <property type="match status" value="1"/>
</dbReference>
<evidence type="ECO:0000256" key="5">
    <source>
        <dbReference type="ARBA" id="ARBA00012458"/>
    </source>
</evidence>
<evidence type="ECO:0000256" key="10">
    <source>
        <dbReference type="ARBA" id="ARBA00022909"/>
    </source>
</evidence>
<proteinExistence type="inferred from homology"/>
<keyword evidence="10 12" id="KW-0289">Folate biosynthesis</keyword>
<evidence type="ECO:0000256" key="4">
    <source>
        <dbReference type="ARBA" id="ARBA00009503"/>
    </source>
</evidence>
<evidence type="ECO:0000313" key="15">
    <source>
        <dbReference type="EMBL" id="SED29828.1"/>
    </source>
</evidence>
<sequence length="346" mass="35088">MIRPSGAAPALRAVAAPPGAYAERMNKLSGRGRVAGLPAWDRCAVMGVVNVTPDSFSDGGRWFDTTAAVKHGLDLVAAGADLIDVGGESTRPGATRVDEDEELRRVIPVVRGLAAEGVVVSVDTMRASVAARSLEAGAALVNDVSGGLADPEMIPVVAAAGAPFVVMHWRGFLAGGGIHGVYEDVVGEVVDELRARIDAVLAGGIAPDRIVVDPGLGFSKEAEHDLALLAHLDRLRALGHPLLVAASRKRFLGRVLAGPEGAPPPARERDAATAAVSALAAHAGAWAVRVHEVRATADAVRVARAVEGARATAGTAPVPADPAADAAHETGHAPGAAGGHTADGAR</sequence>
<dbReference type="STRING" id="67331.SAMN04490357_4423"/>
<dbReference type="InterPro" id="IPR011005">
    <property type="entry name" value="Dihydropteroate_synth-like_sf"/>
</dbReference>
<evidence type="ECO:0000256" key="2">
    <source>
        <dbReference type="ARBA" id="ARBA00001946"/>
    </source>
</evidence>
<dbReference type="EMBL" id="FNTD01000004">
    <property type="protein sequence ID" value="SED29828.1"/>
    <property type="molecule type" value="Genomic_DNA"/>
</dbReference>
<evidence type="ECO:0000313" key="16">
    <source>
        <dbReference type="Proteomes" id="UP000182375"/>
    </source>
</evidence>
<dbReference type="SUPFAM" id="SSF51717">
    <property type="entry name" value="Dihydropteroate synthetase-like"/>
    <property type="match status" value="1"/>
</dbReference>
<evidence type="ECO:0000256" key="12">
    <source>
        <dbReference type="RuleBase" id="RU361205"/>
    </source>
</evidence>
<dbReference type="FunFam" id="3.20.20.20:FF:000006">
    <property type="entry name" value="Dihydropteroate synthase"/>
    <property type="match status" value="1"/>
</dbReference>
<dbReference type="Gene3D" id="3.20.20.20">
    <property type="entry name" value="Dihydropteroate synthase-like"/>
    <property type="match status" value="1"/>
</dbReference>
<evidence type="ECO:0000259" key="14">
    <source>
        <dbReference type="PROSITE" id="PS50972"/>
    </source>
</evidence>
<evidence type="ECO:0000256" key="3">
    <source>
        <dbReference type="ARBA" id="ARBA00004763"/>
    </source>
</evidence>
<evidence type="ECO:0000256" key="7">
    <source>
        <dbReference type="ARBA" id="ARBA00022679"/>
    </source>
</evidence>
<dbReference type="GO" id="GO:0046654">
    <property type="term" value="P:tetrahydrofolate biosynthetic process"/>
    <property type="evidence" value="ECO:0007669"/>
    <property type="project" value="UniProtKB-UniPathway"/>
</dbReference>
<dbReference type="UniPathway" id="UPA00077">
    <property type="reaction ID" value="UER00156"/>
</dbReference>
<evidence type="ECO:0000256" key="8">
    <source>
        <dbReference type="ARBA" id="ARBA00022723"/>
    </source>
</evidence>
<comment type="pathway">
    <text evidence="3 12">Cofactor biosynthesis; tetrahydrofolate biosynthesis; 7,8-dihydrofolate from 2-amino-4-hydroxy-6-hydroxymethyl-7,8-dihydropteridine diphosphate and 4-aminobenzoate: step 1/2.</text>
</comment>
<dbReference type="NCBIfam" id="TIGR01496">
    <property type="entry name" value="DHPS"/>
    <property type="match status" value="1"/>
</dbReference>
<gene>
    <name evidence="15" type="ORF">SAMN04490357_4423</name>
</gene>
<keyword evidence="9 12" id="KW-0460">Magnesium</keyword>